<dbReference type="Proteomes" id="UP001229955">
    <property type="component" value="Chromosome"/>
</dbReference>
<evidence type="ECO:0000313" key="11">
    <source>
        <dbReference type="EMBL" id="WKW11956.1"/>
    </source>
</evidence>
<dbReference type="Pfam" id="PF05222">
    <property type="entry name" value="AlaDh_PNT_N"/>
    <property type="match status" value="1"/>
</dbReference>
<dbReference type="InterPro" id="IPR007698">
    <property type="entry name" value="AlaDH/PNT_NAD(H)-bd"/>
</dbReference>
<keyword evidence="5" id="KW-0521">NADP</keyword>
<dbReference type="EMBL" id="CP130613">
    <property type="protein sequence ID" value="WKW14866.1"/>
    <property type="molecule type" value="Genomic_DNA"/>
</dbReference>
<sequence>MILGIPKESAAGEHRVALIPESVARLVKAGVSVRVERGAGLAAGFPDSAYEAAGATLGDAAAALSADLVCKVQKPSPAEAARMTKGAHLISLLAPSTSTESIAALDAQGVTAFALELVPRITRAQSMDVLSSQATVAGYKAVLIGASASPKFLPMLTTAAGTIAPSKVCVLGAGVAGLQAIATARRLGAVVSGFDIRAAAAEQIRSLGATVVAQDLIAADSETAGGYAKEQTKEQQDAIQQALRDHLKGMDMVITTAQIPGRAAPRLISTDTVKTMAPGAVIVDLAAESGGNCEATKAGETVDVHGVHVIGPVNLPATMPFHASQMLSRNILTFIQHMLQKDGTLKVDRTDEITGAMIVTGRAA</sequence>
<comment type="function">
    <text evidence="1">The transhydrogenation between NADH and NADP is coupled to respiration and ATP hydrolysis and functions as a proton pump across the membrane.</text>
</comment>
<evidence type="ECO:0000256" key="6">
    <source>
        <dbReference type="ARBA" id="ARBA00022967"/>
    </source>
</evidence>
<dbReference type="Gene3D" id="3.40.50.720">
    <property type="entry name" value="NAD(P)-binding Rossmann-like Domain"/>
    <property type="match status" value="2"/>
</dbReference>
<keyword evidence="7" id="KW-0520">NAD</keyword>
<evidence type="ECO:0000256" key="7">
    <source>
        <dbReference type="ARBA" id="ARBA00023027"/>
    </source>
</evidence>
<dbReference type="GO" id="GO:0016491">
    <property type="term" value="F:oxidoreductase activity"/>
    <property type="evidence" value="ECO:0007669"/>
    <property type="project" value="InterPro"/>
</dbReference>
<dbReference type="EMBL" id="CP130612">
    <property type="protein sequence ID" value="WKW11956.1"/>
    <property type="molecule type" value="Genomic_DNA"/>
</dbReference>
<dbReference type="SUPFAM" id="SSF52283">
    <property type="entry name" value="Formate/glycerate dehydrogenase catalytic domain-like"/>
    <property type="match status" value="1"/>
</dbReference>
<dbReference type="Pfam" id="PF01262">
    <property type="entry name" value="AlaDh_PNT_C"/>
    <property type="match status" value="1"/>
</dbReference>
<evidence type="ECO:0000313" key="12">
    <source>
        <dbReference type="EMBL" id="WKW14866.1"/>
    </source>
</evidence>
<dbReference type="PANTHER" id="PTHR10160">
    <property type="entry name" value="NAD(P) TRANSHYDROGENASE"/>
    <property type="match status" value="1"/>
</dbReference>
<dbReference type="InterPro" id="IPR007886">
    <property type="entry name" value="AlaDH/PNT_N"/>
</dbReference>
<comment type="catalytic activity">
    <reaction evidence="8">
        <text>NAD(+) + NADPH + H(+)(in) = NADH + NADP(+) + H(+)(out)</text>
        <dbReference type="Rhea" id="RHEA:47992"/>
        <dbReference type="ChEBI" id="CHEBI:15378"/>
        <dbReference type="ChEBI" id="CHEBI:57540"/>
        <dbReference type="ChEBI" id="CHEBI:57783"/>
        <dbReference type="ChEBI" id="CHEBI:57945"/>
        <dbReference type="ChEBI" id="CHEBI:58349"/>
        <dbReference type="EC" id="7.1.1.1"/>
    </reaction>
</comment>
<protein>
    <recommendedName>
        <fullName evidence="3">proton-translocating NAD(P)(+) transhydrogenase</fullName>
        <ecNumber evidence="3">7.1.1.1</ecNumber>
    </recommendedName>
</protein>
<keyword evidence="4" id="KW-0547">Nucleotide-binding</keyword>
<evidence type="ECO:0000256" key="2">
    <source>
        <dbReference type="ARBA" id="ARBA00005689"/>
    </source>
</evidence>
<dbReference type="SMART" id="SM01002">
    <property type="entry name" value="AlaDh_PNT_C"/>
    <property type="match status" value="1"/>
</dbReference>
<evidence type="ECO:0000256" key="1">
    <source>
        <dbReference type="ARBA" id="ARBA00003943"/>
    </source>
</evidence>
<proteinExistence type="inferred from homology"/>
<feature type="domain" description="Alanine dehydrogenase/pyridine nucleotide transhydrogenase N-terminal" evidence="10">
    <location>
        <begin position="4"/>
        <end position="137"/>
    </location>
</feature>
<evidence type="ECO:0000259" key="9">
    <source>
        <dbReference type="SMART" id="SM01002"/>
    </source>
</evidence>
<evidence type="ECO:0000256" key="8">
    <source>
        <dbReference type="ARBA" id="ARBA00048202"/>
    </source>
</evidence>
<dbReference type="AlphaFoldDB" id="A0AA49JTY3"/>
<evidence type="ECO:0000256" key="3">
    <source>
        <dbReference type="ARBA" id="ARBA00012943"/>
    </source>
</evidence>
<organism evidence="11">
    <name type="scientific">Pseudogemmatithrix spongiicola</name>
    <dbReference type="NCBI Taxonomy" id="3062599"/>
    <lineage>
        <taxon>Bacteria</taxon>
        <taxon>Pseudomonadati</taxon>
        <taxon>Gemmatimonadota</taxon>
        <taxon>Gemmatimonadia</taxon>
        <taxon>Gemmatimonadales</taxon>
        <taxon>Gemmatimonadaceae</taxon>
        <taxon>Pseudogemmatithrix</taxon>
    </lineage>
</organism>
<evidence type="ECO:0000256" key="5">
    <source>
        <dbReference type="ARBA" id="ARBA00022857"/>
    </source>
</evidence>
<name>A0AA49JTY3_9BACT</name>
<evidence type="ECO:0000256" key="4">
    <source>
        <dbReference type="ARBA" id="ARBA00022741"/>
    </source>
</evidence>
<dbReference type="RefSeq" id="WP_367887635.1">
    <property type="nucleotide sequence ID" value="NZ_CP130612.1"/>
</dbReference>
<evidence type="ECO:0000259" key="10">
    <source>
        <dbReference type="SMART" id="SM01003"/>
    </source>
</evidence>
<dbReference type="GO" id="GO:0005886">
    <property type="term" value="C:plasma membrane"/>
    <property type="evidence" value="ECO:0007669"/>
    <property type="project" value="TreeGrafter"/>
</dbReference>
<dbReference type="CDD" id="cd05304">
    <property type="entry name" value="Rubrum_tdh"/>
    <property type="match status" value="1"/>
</dbReference>
<dbReference type="GO" id="GO:0006740">
    <property type="term" value="P:NADPH regeneration"/>
    <property type="evidence" value="ECO:0007669"/>
    <property type="project" value="TreeGrafter"/>
</dbReference>
<dbReference type="PANTHER" id="PTHR10160:SF19">
    <property type="entry name" value="PROTON-TRANSLOCATING NAD(P)(+) TRANSHYDROGENASE"/>
    <property type="match status" value="1"/>
</dbReference>
<reference evidence="11" key="1">
    <citation type="submission" date="2023-07" db="EMBL/GenBank/DDBJ databases">
        <authorList>
            <person name="Haufschild T."/>
            <person name="Kallscheuer N."/>
            <person name="Hammer J."/>
            <person name="Kohn T."/>
            <person name="Kabuu M."/>
            <person name="Jogler M."/>
            <person name="Wohfarth N."/>
            <person name="Heuer A."/>
            <person name="Rohde M."/>
            <person name="van Teeseling M.C.F."/>
            <person name="Jogler C."/>
        </authorList>
    </citation>
    <scope>NUCLEOTIDE SEQUENCE</scope>
    <source>
        <strain evidence="11">Strain 138</strain>
        <strain evidence="12">Strain 318</strain>
    </source>
</reference>
<comment type="similarity">
    <text evidence="2">Belongs to the AlaDH/PNT family.</text>
</comment>
<dbReference type="InterPro" id="IPR036291">
    <property type="entry name" value="NAD(P)-bd_dom_sf"/>
</dbReference>
<dbReference type="PROSITE" id="PS00837">
    <property type="entry name" value="ALADH_PNT_2"/>
    <property type="match status" value="1"/>
</dbReference>
<accession>A0AA49JZG4</accession>
<feature type="domain" description="Alanine dehydrogenase/pyridine nucleotide transhydrogenase NAD(H)-binding" evidence="9">
    <location>
        <begin position="146"/>
        <end position="311"/>
    </location>
</feature>
<gene>
    <name evidence="11" type="ORF">Strain138_001227</name>
    <name evidence="12" type="ORF">Strain318_001227</name>
</gene>
<keyword evidence="6" id="KW-1278">Translocase</keyword>
<dbReference type="KEGG" id="pspc:Strain318_001227"/>
<dbReference type="EC" id="7.1.1.1" evidence="3"/>
<dbReference type="SMART" id="SM01003">
    <property type="entry name" value="AlaDh_PNT_N"/>
    <property type="match status" value="1"/>
</dbReference>
<dbReference type="InterPro" id="IPR008143">
    <property type="entry name" value="Ala_DH/PNT_CS2"/>
</dbReference>
<dbReference type="GO" id="GO:0050661">
    <property type="term" value="F:NADP binding"/>
    <property type="evidence" value="ECO:0007669"/>
    <property type="project" value="TreeGrafter"/>
</dbReference>
<accession>A0AA49JTY3</accession>
<dbReference type="GO" id="GO:0008750">
    <property type="term" value="F:proton-translocating NAD(P)+ transhydrogenase activity"/>
    <property type="evidence" value="ECO:0007669"/>
    <property type="project" value="UniProtKB-EC"/>
</dbReference>
<dbReference type="SUPFAM" id="SSF51735">
    <property type="entry name" value="NAD(P)-binding Rossmann-fold domains"/>
    <property type="match status" value="1"/>
</dbReference>
<keyword evidence="13" id="KW-1185">Reference proteome</keyword>
<evidence type="ECO:0000313" key="13">
    <source>
        <dbReference type="Proteomes" id="UP001229955"/>
    </source>
</evidence>